<dbReference type="InterPro" id="IPR001915">
    <property type="entry name" value="Peptidase_M48"/>
</dbReference>
<feature type="domain" description="Peptidase M48" evidence="9">
    <location>
        <begin position="75"/>
        <end position="266"/>
    </location>
</feature>
<keyword evidence="4 6" id="KW-0862">Zinc</keyword>
<gene>
    <name evidence="10" type="ORF">GCM10007387_23270</name>
</gene>
<evidence type="ECO:0000256" key="3">
    <source>
        <dbReference type="ARBA" id="ARBA00022801"/>
    </source>
</evidence>
<dbReference type="GO" id="GO:0046872">
    <property type="term" value="F:metal ion binding"/>
    <property type="evidence" value="ECO:0007669"/>
    <property type="project" value="UniProtKB-KW"/>
</dbReference>
<evidence type="ECO:0000256" key="2">
    <source>
        <dbReference type="ARBA" id="ARBA00022723"/>
    </source>
</evidence>
<name>A0AA87XVV9_9BURK</name>
<comment type="caution">
    <text evidence="10">The sequence shown here is derived from an EMBL/GenBank/DDBJ whole genome shotgun (WGS) entry which is preliminary data.</text>
</comment>
<evidence type="ECO:0000259" key="9">
    <source>
        <dbReference type="Pfam" id="PF01435"/>
    </source>
</evidence>
<dbReference type="Proteomes" id="UP000628442">
    <property type="component" value="Unassembled WGS sequence"/>
</dbReference>
<keyword evidence="3 6" id="KW-0378">Hydrolase</keyword>
<keyword evidence="2" id="KW-0479">Metal-binding</keyword>
<keyword evidence="5 6" id="KW-0482">Metalloprotease</keyword>
<evidence type="ECO:0000256" key="6">
    <source>
        <dbReference type="RuleBase" id="RU003983"/>
    </source>
</evidence>
<evidence type="ECO:0000313" key="10">
    <source>
        <dbReference type="EMBL" id="GGY40416.1"/>
    </source>
</evidence>
<keyword evidence="1 6" id="KW-0645">Protease</keyword>
<dbReference type="PANTHER" id="PTHR22726">
    <property type="entry name" value="METALLOENDOPEPTIDASE OMA1"/>
    <property type="match status" value="1"/>
</dbReference>
<dbReference type="PANTHER" id="PTHR22726:SF1">
    <property type="entry name" value="METALLOENDOPEPTIDASE OMA1, MITOCHONDRIAL"/>
    <property type="match status" value="1"/>
</dbReference>
<dbReference type="RefSeq" id="WP_218943776.1">
    <property type="nucleotide sequence ID" value="NZ_BMWV01000004.1"/>
</dbReference>
<evidence type="ECO:0000256" key="5">
    <source>
        <dbReference type="ARBA" id="ARBA00023049"/>
    </source>
</evidence>
<proteinExistence type="inferred from homology"/>
<dbReference type="Gene3D" id="3.30.2010.10">
    <property type="entry name" value="Metalloproteases ('zincins'), catalytic domain"/>
    <property type="match status" value="1"/>
</dbReference>
<evidence type="ECO:0000256" key="8">
    <source>
        <dbReference type="SAM" id="SignalP"/>
    </source>
</evidence>
<dbReference type="Pfam" id="PF01435">
    <property type="entry name" value="Peptidase_M48"/>
    <property type="match status" value="1"/>
</dbReference>
<dbReference type="GO" id="GO:0004222">
    <property type="term" value="F:metalloendopeptidase activity"/>
    <property type="evidence" value="ECO:0007669"/>
    <property type="project" value="InterPro"/>
</dbReference>
<evidence type="ECO:0000256" key="7">
    <source>
        <dbReference type="SAM" id="MobiDB-lite"/>
    </source>
</evidence>
<dbReference type="PROSITE" id="PS51257">
    <property type="entry name" value="PROKAR_LIPOPROTEIN"/>
    <property type="match status" value="1"/>
</dbReference>
<dbReference type="CDD" id="cd07331">
    <property type="entry name" value="M48C_Oma1_like"/>
    <property type="match status" value="1"/>
</dbReference>
<dbReference type="EMBL" id="BMWV01000004">
    <property type="protein sequence ID" value="GGY40416.1"/>
    <property type="molecule type" value="Genomic_DNA"/>
</dbReference>
<feature type="chain" id="PRO_5041726440" description="Peptidase M48 domain-containing protein" evidence="8">
    <location>
        <begin position="20"/>
        <end position="296"/>
    </location>
</feature>
<protein>
    <recommendedName>
        <fullName evidence="9">Peptidase M48 domain-containing protein</fullName>
    </recommendedName>
</protein>
<feature type="region of interest" description="Disordered" evidence="7">
    <location>
        <begin position="230"/>
        <end position="260"/>
    </location>
</feature>
<feature type="compositionally biased region" description="Basic and acidic residues" evidence="7">
    <location>
        <begin position="232"/>
        <end position="244"/>
    </location>
</feature>
<comment type="cofactor">
    <cofactor evidence="6">
        <name>Zn(2+)</name>
        <dbReference type="ChEBI" id="CHEBI:29105"/>
    </cofactor>
    <text evidence="6">Binds 1 zinc ion per subunit.</text>
</comment>
<keyword evidence="8" id="KW-0732">Signal</keyword>
<feature type="signal peptide" evidence="8">
    <location>
        <begin position="1"/>
        <end position="19"/>
    </location>
</feature>
<accession>A0AA87XVV9</accession>
<sequence length="296" mass="32219">MKMQTMVICAAVSVLTACASTTKPGTVGVQRQQLMLVSAEKVEQMALVNYTQQNRDAQTKGKLVTKGAEYARLKKIADRLQAHVTSFRDDAAKWNWQLALIDAPVINATCAPRGKITFYTGLVRTLKLTDDEIAIIMGHEIAHALREHGRERVSRAYAQNALSTTALMAAPNSQAQIEAANTVAHYLYTLPNSRQNESEADAMGLELAARAGYRPEASVAVWRKMQALSMKAGDRKAGDRKTNDSEPAEFTSTHPSHDTRIADLTAMLPKVTPLYQAAAPQAAGKQTVAKQAGTKR</sequence>
<reference evidence="10" key="2">
    <citation type="submission" date="2022-12" db="EMBL/GenBank/DDBJ databases">
        <authorList>
            <person name="Sun Q."/>
            <person name="Kim S."/>
        </authorList>
    </citation>
    <scope>NUCLEOTIDE SEQUENCE</scope>
    <source>
        <strain evidence="10">KCTC 12343</strain>
    </source>
</reference>
<evidence type="ECO:0000256" key="1">
    <source>
        <dbReference type="ARBA" id="ARBA00022670"/>
    </source>
</evidence>
<reference evidence="10" key="1">
    <citation type="journal article" date="2014" name="Int. J. Syst. Evol. Microbiol.">
        <title>Complete genome sequence of Corynebacterium casei LMG S-19264T (=DSM 44701T), isolated from a smear-ripened cheese.</title>
        <authorList>
            <consortium name="US DOE Joint Genome Institute (JGI-PGF)"/>
            <person name="Walter F."/>
            <person name="Albersmeier A."/>
            <person name="Kalinowski J."/>
            <person name="Ruckert C."/>
        </authorList>
    </citation>
    <scope>NUCLEOTIDE SEQUENCE</scope>
    <source>
        <strain evidence="10">KCTC 12343</strain>
    </source>
</reference>
<organism evidence="10 11">
    <name type="scientific">Pseudoduganella albidiflava</name>
    <dbReference type="NCBI Taxonomy" id="321983"/>
    <lineage>
        <taxon>Bacteria</taxon>
        <taxon>Pseudomonadati</taxon>
        <taxon>Pseudomonadota</taxon>
        <taxon>Betaproteobacteria</taxon>
        <taxon>Burkholderiales</taxon>
        <taxon>Oxalobacteraceae</taxon>
        <taxon>Telluria group</taxon>
        <taxon>Pseudoduganella</taxon>
    </lineage>
</organism>
<dbReference type="GO" id="GO:0051603">
    <property type="term" value="P:proteolysis involved in protein catabolic process"/>
    <property type="evidence" value="ECO:0007669"/>
    <property type="project" value="TreeGrafter"/>
</dbReference>
<dbReference type="InterPro" id="IPR051156">
    <property type="entry name" value="Mito/Outer_Membr_Metalloprot"/>
</dbReference>
<evidence type="ECO:0000313" key="11">
    <source>
        <dbReference type="Proteomes" id="UP000628442"/>
    </source>
</evidence>
<evidence type="ECO:0000256" key="4">
    <source>
        <dbReference type="ARBA" id="ARBA00022833"/>
    </source>
</evidence>
<dbReference type="AlphaFoldDB" id="A0AA87XVV9"/>
<dbReference type="GO" id="GO:0016020">
    <property type="term" value="C:membrane"/>
    <property type="evidence" value="ECO:0007669"/>
    <property type="project" value="TreeGrafter"/>
</dbReference>
<comment type="similarity">
    <text evidence="6">Belongs to the peptidase M48 family.</text>
</comment>